<dbReference type="RefSeq" id="WP_160795506.1">
    <property type="nucleotide sequence ID" value="NZ_WSSB01000004.1"/>
</dbReference>
<dbReference type="Pfam" id="PF04116">
    <property type="entry name" value="FA_hydroxylase"/>
    <property type="match status" value="1"/>
</dbReference>
<comment type="subcellular location">
    <subcellularLocation>
        <location evidence="1">Endomembrane system</location>
        <topology evidence="1">Multi-pass membrane protein</topology>
    </subcellularLocation>
</comment>
<dbReference type="GO" id="GO:0005506">
    <property type="term" value="F:iron ion binding"/>
    <property type="evidence" value="ECO:0007669"/>
    <property type="project" value="InterPro"/>
</dbReference>
<comment type="caution">
    <text evidence="9">The sequence shown here is derived from an EMBL/GenBank/DDBJ whole genome shotgun (WGS) entry which is preliminary data.</text>
</comment>
<feature type="transmembrane region" description="Helical" evidence="7">
    <location>
        <begin position="130"/>
        <end position="150"/>
    </location>
</feature>
<keyword evidence="10" id="KW-1185">Reference proteome</keyword>
<keyword evidence="6 7" id="KW-0472">Membrane</keyword>
<protein>
    <submittedName>
        <fullName evidence="9">Sterol desaturase family protein</fullName>
    </submittedName>
</protein>
<evidence type="ECO:0000256" key="1">
    <source>
        <dbReference type="ARBA" id="ARBA00004127"/>
    </source>
</evidence>
<sequence>MGFDIELLLLGLTPVFLLAVAWEIRYWARQGRGDVYDWRDSLCNAALGLLHQGADKLAWFLVIPLYAWVYQYRLFHFELSWPAFFALFIVQDLLYYGFHRASHRVRWLWAAHSVHHSSTRMNFTTAFRQSLMYPVAGMWAFWLPLAWLGFPPQAIVGIVLVNLAYQFYIHTQAIPHLGAFEKLFNTPSIHRVHHAKNPRYLDRNFAGVLVVWDKLFGSFVAEDPAEPCDYGTVKPVTSFNPLVVSLTEWLDMARETSRARSWRKRLLLLFGTPEEAEKIATAQSPTLDSLSAGKP</sequence>
<evidence type="ECO:0000313" key="9">
    <source>
        <dbReference type="EMBL" id="MXR36444.1"/>
    </source>
</evidence>
<evidence type="ECO:0000259" key="8">
    <source>
        <dbReference type="Pfam" id="PF04116"/>
    </source>
</evidence>
<dbReference type="EMBL" id="WSSB01000004">
    <property type="protein sequence ID" value="MXR36444.1"/>
    <property type="molecule type" value="Genomic_DNA"/>
</dbReference>
<dbReference type="GO" id="GO:0006643">
    <property type="term" value="P:membrane lipid metabolic process"/>
    <property type="evidence" value="ECO:0007669"/>
    <property type="project" value="TreeGrafter"/>
</dbReference>
<dbReference type="Proteomes" id="UP000467214">
    <property type="component" value="Unassembled WGS sequence"/>
</dbReference>
<feature type="transmembrane region" description="Helical" evidence="7">
    <location>
        <begin position="79"/>
        <end position="98"/>
    </location>
</feature>
<evidence type="ECO:0000256" key="3">
    <source>
        <dbReference type="ARBA" id="ARBA00022989"/>
    </source>
</evidence>
<dbReference type="PANTHER" id="PTHR21624">
    <property type="entry name" value="STEROL DESATURASE-RELATED PROTEIN"/>
    <property type="match status" value="1"/>
</dbReference>
<gene>
    <name evidence="9" type="ORF">GQF02_05585</name>
</gene>
<name>A0A845BME0_9NEIS</name>
<evidence type="ECO:0000256" key="2">
    <source>
        <dbReference type="ARBA" id="ARBA00022692"/>
    </source>
</evidence>
<evidence type="ECO:0000256" key="5">
    <source>
        <dbReference type="ARBA" id="ARBA00023098"/>
    </source>
</evidence>
<reference evidence="9 10" key="1">
    <citation type="submission" date="2019-12" db="EMBL/GenBank/DDBJ databases">
        <title>Neisseriaceae gen. nov. sp. Genome sequencing and assembly.</title>
        <authorList>
            <person name="Liu Z."/>
            <person name="Li A."/>
        </authorList>
    </citation>
    <scope>NUCLEOTIDE SEQUENCE [LARGE SCALE GENOMIC DNA]</scope>
    <source>
        <strain evidence="9 10">B2N2-7</strain>
    </source>
</reference>
<dbReference type="AlphaFoldDB" id="A0A845BME0"/>
<dbReference type="GO" id="GO:0012505">
    <property type="term" value="C:endomembrane system"/>
    <property type="evidence" value="ECO:0007669"/>
    <property type="project" value="UniProtKB-SubCell"/>
</dbReference>
<evidence type="ECO:0000256" key="7">
    <source>
        <dbReference type="SAM" id="Phobius"/>
    </source>
</evidence>
<accession>A0A845BME0</accession>
<dbReference type="GO" id="GO:0008610">
    <property type="term" value="P:lipid biosynthetic process"/>
    <property type="evidence" value="ECO:0007669"/>
    <property type="project" value="InterPro"/>
</dbReference>
<dbReference type="PANTHER" id="PTHR21624:SF1">
    <property type="entry name" value="ALKYLGLYCEROL MONOOXYGENASE"/>
    <property type="match status" value="1"/>
</dbReference>
<feature type="domain" description="Fatty acid hydroxylase" evidence="8">
    <location>
        <begin position="85"/>
        <end position="218"/>
    </location>
</feature>
<dbReference type="GO" id="GO:0016020">
    <property type="term" value="C:membrane"/>
    <property type="evidence" value="ECO:0007669"/>
    <property type="project" value="GOC"/>
</dbReference>
<dbReference type="InterPro" id="IPR006694">
    <property type="entry name" value="Fatty_acid_hydroxylase"/>
</dbReference>
<dbReference type="GO" id="GO:0050479">
    <property type="term" value="F:glyceryl-ether monooxygenase activity"/>
    <property type="evidence" value="ECO:0007669"/>
    <property type="project" value="TreeGrafter"/>
</dbReference>
<organism evidence="9 10">
    <name type="scientific">Craterilacuibacter sinensis</name>
    <dbReference type="NCBI Taxonomy" id="2686017"/>
    <lineage>
        <taxon>Bacteria</taxon>
        <taxon>Pseudomonadati</taxon>
        <taxon>Pseudomonadota</taxon>
        <taxon>Betaproteobacteria</taxon>
        <taxon>Neisseriales</taxon>
        <taxon>Neisseriaceae</taxon>
        <taxon>Craterilacuibacter</taxon>
    </lineage>
</organism>
<evidence type="ECO:0000256" key="6">
    <source>
        <dbReference type="ARBA" id="ARBA00023136"/>
    </source>
</evidence>
<evidence type="ECO:0000313" key="10">
    <source>
        <dbReference type="Proteomes" id="UP000467214"/>
    </source>
</evidence>
<proteinExistence type="predicted"/>
<keyword evidence="2 7" id="KW-0812">Transmembrane</keyword>
<keyword evidence="3 7" id="KW-1133">Transmembrane helix</keyword>
<evidence type="ECO:0000256" key="4">
    <source>
        <dbReference type="ARBA" id="ARBA00023002"/>
    </source>
</evidence>
<keyword evidence="5" id="KW-0443">Lipid metabolism</keyword>
<dbReference type="InterPro" id="IPR051689">
    <property type="entry name" value="Sterol_desaturase/TMEM195"/>
</dbReference>
<keyword evidence="4" id="KW-0560">Oxidoreductase</keyword>